<dbReference type="AlphaFoldDB" id="A0A1T4WZ25"/>
<keyword evidence="4 7" id="KW-0812">Transmembrane</keyword>
<reference evidence="8 9" key="1">
    <citation type="submission" date="2017-02" db="EMBL/GenBank/DDBJ databases">
        <authorList>
            <person name="Peterson S.W."/>
        </authorList>
    </citation>
    <scope>NUCLEOTIDE SEQUENCE [LARGE SCALE GENOMIC DNA]</scope>
    <source>
        <strain evidence="8 9">DSM 16080</strain>
    </source>
</reference>
<dbReference type="STRING" id="1121449.SAMN02745704_01584"/>
<comment type="subcellular location">
    <subcellularLocation>
        <location evidence="1">Cell membrane</location>
        <topology evidence="1">Multi-pass membrane protein</topology>
    </subcellularLocation>
</comment>
<dbReference type="EMBL" id="FUYC01000005">
    <property type="protein sequence ID" value="SKA82612.1"/>
    <property type="molecule type" value="Genomic_DNA"/>
</dbReference>
<keyword evidence="3" id="KW-1003">Cell membrane</keyword>
<evidence type="ECO:0000256" key="3">
    <source>
        <dbReference type="ARBA" id="ARBA00022475"/>
    </source>
</evidence>
<evidence type="ECO:0000256" key="1">
    <source>
        <dbReference type="ARBA" id="ARBA00004651"/>
    </source>
</evidence>
<dbReference type="Proteomes" id="UP000190027">
    <property type="component" value="Unassembled WGS sequence"/>
</dbReference>
<feature type="transmembrane region" description="Helical" evidence="7">
    <location>
        <begin position="283"/>
        <end position="301"/>
    </location>
</feature>
<proteinExistence type="predicted"/>
<evidence type="ECO:0000256" key="2">
    <source>
        <dbReference type="ARBA" id="ARBA00022448"/>
    </source>
</evidence>
<dbReference type="Pfam" id="PF02028">
    <property type="entry name" value="BCCT"/>
    <property type="match status" value="1"/>
</dbReference>
<feature type="transmembrane region" description="Helical" evidence="7">
    <location>
        <begin position="249"/>
        <end position="271"/>
    </location>
</feature>
<dbReference type="GO" id="GO:0005886">
    <property type="term" value="C:plasma membrane"/>
    <property type="evidence" value="ECO:0007669"/>
    <property type="project" value="UniProtKB-SubCell"/>
</dbReference>
<accession>A0A1T4WZ25</accession>
<feature type="transmembrane region" description="Helical" evidence="7">
    <location>
        <begin position="29"/>
        <end position="47"/>
    </location>
</feature>
<dbReference type="RefSeq" id="WP_159447170.1">
    <property type="nucleotide sequence ID" value="NZ_FUYC01000005.1"/>
</dbReference>
<feature type="transmembrane region" description="Helical" evidence="7">
    <location>
        <begin position="334"/>
        <end position="353"/>
    </location>
</feature>
<dbReference type="InterPro" id="IPR000060">
    <property type="entry name" value="BCCT_transptr"/>
</dbReference>
<keyword evidence="6 7" id="KW-0472">Membrane</keyword>
<dbReference type="PANTHER" id="PTHR30047:SF11">
    <property type="entry name" value="L-CARNITINE_GAMMA-BUTYROBETAINE ANTIPORTER"/>
    <property type="match status" value="1"/>
</dbReference>
<dbReference type="OrthoDB" id="9775735at2"/>
<dbReference type="GO" id="GO:0022857">
    <property type="term" value="F:transmembrane transporter activity"/>
    <property type="evidence" value="ECO:0007669"/>
    <property type="project" value="InterPro"/>
</dbReference>
<dbReference type="PANTHER" id="PTHR30047">
    <property type="entry name" value="HIGH-AFFINITY CHOLINE TRANSPORT PROTEIN-RELATED"/>
    <property type="match status" value="1"/>
</dbReference>
<evidence type="ECO:0000313" key="8">
    <source>
        <dbReference type="EMBL" id="SKA82612.1"/>
    </source>
</evidence>
<gene>
    <name evidence="8" type="ORF">SAMN02745704_01584</name>
</gene>
<feature type="transmembrane region" description="Helical" evidence="7">
    <location>
        <begin position="464"/>
        <end position="487"/>
    </location>
</feature>
<protein>
    <submittedName>
        <fullName evidence="8">Choline-glycine betaine transporter</fullName>
    </submittedName>
</protein>
<feature type="transmembrane region" description="Helical" evidence="7">
    <location>
        <begin position="204"/>
        <end position="229"/>
    </location>
</feature>
<name>A0A1T4WZ25_9BACT</name>
<keyword evidence="5 7" id="KW-1133">Transmembrane helix</keyword>
<feature type="transmembrane region" description="Helical" evidence="7">
    <location>
        <begin position="493"/>
        <end position="513"/>
    </location>
</feature>
<sequence>MREYVLSIFGLHADFGEEAVERRGLNHRIFWIPFLLITASIAVALLVPETFEKVVSVGQTYILDHFSWLFSSTGLFCLILVTVAYFSKFGNVVIGGKDAKPMLSRWQWFSITLCTTIAINILFWPIVEPLQDMLAPPAAMGLEPNSHGAAKFSLSSMYMNWGLIPYAINALPALVFAVCYYNLKRPFSLGSILYPILGSRANRGVGSVVDVISLYALALGMGTSLGTGVLMLARGLSRVLPGLQNTPGLWAFLLSTVVAICIMTSVSGVLRGMRMASEFNAKLFLLLIIFAFMAGPTVFILDLSTEAFGSFVDNFFARSLFTDAFRVDSWPQQWTVFSFANYMIWAPISALFLGRISRGYTVRQFLSTNVILPVTFVFIHSSVFSGTAIWQQIVGGVDLQASIATGIDEAVYILLENLPLGGLVVPLFLFIVLVSFVTAADSSTNAMASLTTTNLTEDNQEAPVFLKVAWGAIIGALAFIMLVFSGLDGMKTLTYLGGTPITLVIIGAAFSLARLIRTGDRYNNV</sequence>
<evidence type="ECO:0000256" key="6">
    <source>
        <dbReference type="ARBA" id="ARBA00023136"/>
    </source>
</evidence>
<evidence type="ECO:0000256" key="5">
    <source>
        <dbReference type="ARBA" id="ARBA00022989"/>
    </source>
</evidence>
<evidence type="ECO:0000313" key="9">
    <source>
        <dbReference type="Proteomes" id="UP000190027"/>
    </source>
</evidence>
<keyword evidence="9" id="KW-1185">Reference proteome</keyword>
<feature type="transmembrane region" description="Helical" evidence="7">
    <location>
        <begin position="365"/>
        <end position="390"/>
    </location>
</feature>
<feature type="transmembrane region" description="Helical" evidence="7">
    <location>
        <begin position="423"/>
        <end position="443"/>
    </location>
</feature>
<feature type="transmembrane region" description="Helical" evidence="7">
    <location>
        <begin position="67"/>
        <end position="87"/>
    </location>
</feature>
<organism evidence="8 9">
    <name type="scientific">Paucidesulfovibrio gracilis DSM 16080</name>
    <dbReference type="NCBI Taxonomy" id="1121449"/>
    <lineage>
        <taxon>Bacteria</taxon>
        <taxon>Pseudomonadati</taxon>
        <taxon>Thermodesulfobacteriota</taxon>
        <taxon>Desulfovibrionia</taxon>
        <taxon>Desulfovibrionales</taxon>
        <taxon>Desulfovibrionaceae</taxon>
        <taxon>Paucidesulfovibrio</taxon>
    </lineage>
</organism>
<feature type="transmembrane region" description="Helical" evidence="7">
    <location>
        <begin position="163"/>
        <end position="183"/>
    </location>
</feature>
<evidence type="ECO:0000256" key="7">
    <source>
        <dbReference type="SAM" id="Phobius"/>
    </source>
</evidence>
<feature type="transmembrane region" description="Helical" evidence="7">
    <location>
        <begin position="108"/>
        <end position="127"/>
    </location>
</feature>
<keyword evidence="2" id="KW-0813">Transport</keyword>
<evidence type="ECO:0000256" key="4">
    <source>
        <dbReference type="ARBA" id="ARBA00022692"/>
    </source>
</evidence>